<comment type="caution">
    <text evidence="1">The sequence shown here is derived from an EMBL/GenBank/DDBJ whole genome shotgun (WGS) entry which is preliminary data.</text>
</comment>
<name>A0A0F8YKN7_9ZZZZ</name>
<protein>
    <submittedName>
        <fullName evidence="1">Uncharacterized protein</fullName>
    </submittedName>
</protein>
<dbReference type="AlphaFoldDB" id="A0A0F8YKN7"/>
<dbReference type="EMBL" id="LAZR01068955">
    <property type="protein sequence ID" value="KKK48661.1"/>
    <property type="molecule type" value="Genomic_DNA"/>
</dbReference>
<dbReference type="GO" id="GO:0006310">
    <property type="term" value="P:DNA recombination"/>
    <property type="evidence" value="ECO:0007669"/>
    <property type="project" value="InterPro"/>
</dbReference>
<organism evidence="1">
    <name type="scientific">marine sediment metagenome</name>
    <dbReference type="NCBI Taxonomy" id="412755"/>
    <lineage>
        <taxon>unclassified sequences</taxon>
        <taxon>metagenomes</taxon>
        <taxon>ecological metagenomes</taxon>
    </lineage>
</organism>
<proteinExistence type="predicted"/>
<dbReference type="Pfam" id="PF05866">
    <property type="entry name" value="RusA"/>
    <property type="match status" value="1"/>
</dbReference>
<dbReference type="InterPro" id="IPR036614">
    <property type="entry name" value="RusA-like_sf"/>
</dbReference>
<accession>A0A0F8YKN7</accession>
<dbReference type="Gene3D" id="3.30.1330.70">
    <property type="entry name" value="Holliday junction resolvase RusA"/>
    <property type="match status" value="1"/>
</dbReference>
<reference evidence="1" key="1">
    <citation type="journal article" date="2015" name="Nature">
        <title>Complex archaea that bridge the gap between prokaryotes and eukaryotes.</title>
        <authorList>
            <person name="Spang A."/>
            <person name="Saw J.H."/>
            <person name="Jorgensen S.L."/>
            <person name="Zaremba-Niedzwiedzka K."/>
            <person name="Martijn J."/>
            <person name="Lind A.E."/>
            <person name="van Eijk R."/>
            <person name="Schleper C."/>
            <person name="Guy L."/>
            <person name="Ettema T.J."/>
        </authorList>
    </citation>
    <scope>NUCLEOTIDE SEQUENCE</scope>
</reference>
<dbReference type="InterPro" id="IPR008822">
    <property type="entry name" value="Endonuclease_RusA-like"/>
</dbReference>
<gene>
    <name evidence="1" type="ORF">LCGC14_3142890</name>
</gene>
<sequence length="123" mass="14627">MIEPLYKATIYGQAYSKANRRQLVINKKTKKPMFIKNEKALLYVESFKAQVVWGYDTIKCKVALHCKMYYKTQRPDLDESLVMDCLEKAGVIENDRLIREKHIYHFIDKENPRVDIELKEIEI</sequence>
<evidence type="ECO:0000313" key="1">
    <source>
        <dbReference type="EMBL" id="KKK48661.1"/>
    </source>
</evidence>
<dbReference type="SUPFAM" id="SSF103084">
    <property type="entry name" value="Holliday junction resolvase RusA"/>
    <property type="match status" value="1"/>
</dbReference>
<dbReference type="GO" id="GO:0006281">
    <property type="term" value="P:DNA repair"/>
    <property type="evidence" value="ECO:0007669"/>
    <property type="project" value="InterPro"/>
</dbReference>
<dbReference type="GO" id="GO:0000287">
    <property type="term" value="F:magnesium ion binding"/>
    <property type="evidence" value="ECO:0007669"/>
    <property type="project" value="InterPro"/>
</dbReference>